<dbReference type="RefSeq" id="WP_386832014.1">
    <property type="nucleotide sequence ID" value="NZ_JBHUNP010000001.1"/>
</dbReference>
<comment type="caution">
    <text evidence="2">The sequence shown here is derived from an EMBL/GenBank/DDBJ whole genome shotgun (WGS) entry which is preliminary data.</text>
</comment>
<evidence type="ECO:0000313" key="2">
    <source>
        <dbReference type="EMBL" id="MFD2646970.1"/>
    </source>
</evidence>
<organism evidence="2 3">
    <name type="scientific">Devosia albogilva</name>
    <dbReference type="NCBI Taxonomy" id="429726"/>
    <lineage>
        <taxon>Bacteria</taxon>
        <taxon>Pseudomonadati</taxon>
        <taxon>Pseudomonadota</taxon>
        <taxon>Alphaproteobacteria</taxon>
        <taxon>Hyphomicrobiales</taxon>
        <taxon>Devosiaceae</taxon>
        <taxon>Devosia</taxon>
    </lineage>
</organism>
<proteinExistence type="predicted"/>
<protein>
    <submittedName>
        <fullName evidence="2">YqjD family protein</fullName>
    </submittedName>
</protein>
<name>A0ABW5QH82_9HYPH</name>
<reference evidence="3" key="1">
    <citation type="journal article" date="2019" name="Int. J. Syst. Evol. Microbiol.">
        <title>The Global Catalogue of Microorganisms (GCM) 10K type strain sequencing project: providing services to taxonomists for standard genome sequencing and annotation.</title>
        <authorList>
            <consortium name="The Broad Institute Genomics Platform"/>
            <consortium name="The Broad Institute Genome Sequencing Center for Infectious Disease"/>
            <person name="Wu L."/>
            <person name="Ma J."/>
        </authorList>
    </citation>
    <scope>NUCLEOTIDE SEQUENCE [LARGE SCALE GENOMIC DNA]</scope>
    <source>
        <strain evidence="3">CCM 7427</strain>
    </source>
</reference>
<dbReference type="EMBL" id="JBHUNP010000001">
    <property type="protein sequence ID" value="MFD2646970.1"/>
    <property type="molecule type" value="Genomic_DNA"/>
</dbReference>
<evidence type="ECO:0000256" key="1">
    <source>
        <dbReference type="SAM" id="MobiDB-lite"/>
    </source>
</evidence>
<dbReference type="Proteomes" id="UP001597521">
    <property type="component" value="Unassembled WGS sequence"/>
</dbReference>
<feature type="compositionally biased region" description="Low complexity" evidence="1">
    <location>
        <begin position="15"/>
        <end position="29"/>
    </location>
</feature>
<feature type="region of interest" description="Disordered" evidence="1">
    <location>
        <begin position="1"/>
        <end position="29"/>
    </location>
</feature>
<evidence type="ECO:0000313" key="3">
    <source>
        <dbReference type="Proteomes" id="UP001597521"/>
    </source>
</evidence>
<sequence length="138" mass="14476">MANTPDLAPSRKRASSGGSSTTSTASTVEAEAAAAAASVTEEAREAELQAQISQLQTDLKAIAGTLAKLTGEKVEEVREVAKGEMRHLRRQGQGMLDEAQSQAGAMEKQLTDTIREKPLTAVASAMGIGFILALLTRH</sequence>
<accession>A0ABW5QH82</accession>
<gene>
    <name evidence="2" type="ORF">ACFSX5_04070</name>
</gene>
<keyword evidence="3" id="KW-1185">Reference proteome</keyword>